<evidence type="ECO:0000313" key="2">
    <source>
        <dbReference type="EMBL" id="MBC8577206.1"/>
    </source>
</evidence>
<feature type="transmembrane region" description="Helical" evidence="1">
    <location>
        <begin position="205"/>
        <end position="226"/>
    </location>
</feature>
<keyword evidence="1" id="KW-0472">Membrane</keyword>
<keyword evidence="1" id="KW-0812">Transmembrane</keyword>
<feature type="transmembrane region" description="Helical" evidence="1">
    <location>
        <begin position="122"/>
        <end position="143"/>
    </location>
</feature>
<proteinExistence type="predicted"/>
<feature type="transmembrane region" description="Helical" evidence="1">
    <location>
        <begin position="155"/>
        <end position="177"/>
    </location>
</feature>
<comment type="caution">
    <text evidence="2">The sequence shown here is derived from an EMBL/GenBank/DDBJ whole genome shotgun (WGS) entry which is preliminary data.</text>
</comment>
<dbReference type="InterPro" id="IPR021359">
    <property type="entry name" value="DUF2812"/>
</dbReference>
<dbReference type="RefSeq" id="WP_262400670.1">
    <property type="nucleotide sequence ID" value="NZ_JACRTB010000023.1"/>
</dbReference>
<reference evidence="2 3" key="1">
    <citation type="submission" date="2020-08" db="EMBL/GenBank/DDBJ databases">
        <title>Genome public.</title>
        <authorList>
            <person name="Liu C."/>
            <person name="Sun Q."/>
        </authorList>
    </citation>
    <scope>NUCLEOTIDE SEQUENCE [LARGE SCALE GENOMIC DNA]</scope>
    <source>
        <strain evidence="2 3">BX1</strain>
    </source>
</reference>
<evidence type="ECO:0000256" key="1">
    <source>
        <dbReference type="SAM" id="Phobius"/>
    </source>
</evidence>
<name>A0ABR7NLB7_9FIRM</name>
<keyword evidence="3" id="KW-1185">Reference proteome</keyword>
<dbReference type="Proteomes" id="UP000658131">
    <property type="component" value="Unassembled WGS sequence"/>
</dbReference>
<organism evidence="2 3">
    <name type="scientific">Yanshouia hominis</name>
    <dbReference type="NCBI Taxonomy" id="2763673"/>
    <lineage>
        <taxon>Bacteria</taxon>
        <taxon>Bacillati</taxon>
        <taxon>Bacillota</taxon>
        <taxon>Clostridia</taxon>
        <taxon>Eubacteriales</taxon>
        <taxon>Oscillospiraceae</taxon>
        <taxon>Yanshouia</taxon>
    </lineage>
</organism>
<gene>
    <name evidence="2" type="ORF">H8717_12410</name>
</gene>
<sequence>MSKSVRRWIPVSLYEIAGIESWLSDLSAQGLALERFGLYFAYFRRTEPCKMIYRLELLPRPMEEPDDEMLDFYLHNGWEYVTTLNRLFWVFRALPGTAEIHTDAVAQGYAYDKLSRKLKQSAIVVFAAFLLIAAMIAGIYLFSEWPVLQLVEDSIALNQFLLLLVELAAVIQAFRIYRAIRHLVRRLKSGLPMEHYGNYRRGRNVHVAASVMLSAAVIASMFFPIWGMKKNWEMPLSEVSSPLPLLPLDMVEKSPLFAYRSSLFQGKDHDNFVRYEWSVLSPVQYQIGQRGIVSGEEWPDHSGEYSPSMQIRYYRLISSALSDPLIDDLIYRYVERYYAPDNNFDRMKLSAAGLDRAELFTAAGRQILLIHAGNQVMMLRYYGEKNLAEYTDTLAGILARWSE</sequence>
<accession>A0ABR7NLB7</accession>
<protein>
    <submittedName>
        <fullName evidence="2">DUF2812 domain-containing protein</fullName>
    </submittedName>
</protein>
<dbReference type="Pfam" id="PF11193">
    <property type="entry name" value="DUF2812"/>
    <property type="match status" value="1"/>
</dbReference>
<dbReference type="EMBL" id="JACRTB010000023">
    <property type="protein sequence ID" value="MBC8577206.1"/>
    <property type="molecule type" value="Genomic_DNA"/>
</dbReference>
<keyword evidence="1" id="KW-1133">Transmembrane helix</keyword>
<evidence type="ECO:0000313" key="3">
    <source>
        <dbReference type="Proteomes" id="UP000658131"/>
    </source>
</evidence>